<dbReference type="SUPFAM" id="SSF101898">
    <property type="entry name" value="NHL repeat"/>
    <property type="match status" value="1"/>
</dbReference>
<dbReference type="EMBL" id="JACOOJ010000001">
    <property type="protein sequence ID" value="MBC5631208.1"/>
    <property type="molecule type" value="Genomic_DNA"/>
</dbReference>
<dbReference type="PROSITE" id="PS51257">
    <property type="entry name" value="PROKAR_LIPOPROTEIN"/>
    <property type="match status" value="1"/>
</dbReference>
<gene>
    <name evidence="1" type="ORF">H8S65_00235</name>
</gene>
<dbReference type="Gene3D" id="2.120.10.30">
    <property type="entry name" value="TolB, C-terminal domain"/>
    <property type="match status" value="1"/>
</dbReference>
<sequence>MKTLDWTGLLLGLLLCSCQQETDSGLLSLTLNDVGLINPGQELSLDALGMKVDAIPLETTNDCLIKNISVLEESHDFYWLISDNLIYKFDKSGHFLQHIGAIGQGPKEYVSAKVIQPVEKEHSLYVMDYFGRKMTVYDFDGRFLRSFKLPEETWMDNFRYKNGKVYYLTTGNSVMPDLYCYDVQAARMDTLCKRDREMGTEGYIGQSFIYVLDGDMYTYHYFNDTVYRIDESKIEPAWLFQTGKMKWAYDELTIVADFTPKVRPDGPRIQIFDLFETSAYNFVFYAISEYKGEKMKPFMALYDKKQDRFYPHANLISPEAPWLSVKKGGKLIKTSVPGSLYAIKDAVDLVGKKGFEMVKEDDNPVLLRYVCN</sequence>
<keyword evidence="2" id="KW-1185">Reference proteome</keyword>
<dbReference type="Proteomes" id="UP000651475">
    <property type="component" value="Unassembled WGS sequence"/>
</dbReference>
<dbReference type="InterPro" id="IPR011042">
    <property type="entry name" value="6-blade_b-propeller_TolB-like"/>
</dbReference>
<organism evidence="1 2">
    <name type="scientific">Parabacteroides hominis</name>
    <dbReference type="NCBI Taxonomy" id="2763057"/>
    <lineage>
        <taxon>Bacteria</taxon>
        <taxon>Pseudomonadati</taxon>
        <taxon>Bacteroidota</taxon>
        <taxon>Bacteroidia</taxon>
        <taxon>Bacteroidales</taxon>
        <taxon>Tannerellaceae</taxon>
        <taxon>Parabacteroides</taxon>
    </lineage>
</organism>
<evidence type="ECO:0000313" key="1">
    <source>
        <dbReference type="EMBL" id="MBC5631208.1"/>
    </source>
</evidence>
<comment type="caution">
    <text evidence="1">The sequence shown here is derived from an EMBL/GenBank/DDBJ whole genome shotgun (WGS) entry which is preliminary data.</text>
</comment>
<dbReference type="RefSeq" id="WP_186927957.1">
    <property type="nucleotide sequence ID" value="NZ_JACOOJ010000001.1"/>
</dbReference>
<reference evidence="1 2" key="1">
    <citation type="submission" date="2020-08" db="EMBL/GenBank/DDBJ databases">
        <title>Genome public.</title>
        <authorList>
            <person name="Liu C."/>
            <person name="Sun Q."/>
        </authorList>
    </citation>
    <scope>NUCLEOTIDE SEQUENCE [LARGE SCALE GENOMIC DNA]</scope>
    <source>
        <strain evidence="1 2">NSJ-79</strain>
    </source>
</reference>
<protein>
    <submittedName>
        <fullName evidence="1">6-bladed beta-propeller</fullName>
    </submittedName>
</protein>
<evidence type="ECO:0000313" key="2">
    <source>
        <dbReference type="Proteomes" id="UP000651475"/>
    </source>
</evidence>
<accession>A0ABR7DKL4</accession>
<proteinExistence type="predicted"/>
<name>A0ABR7DKL4_9BACT</name>
<dbReference type="Pfam" id="PF17170">
    <property type="entry name" value="DUF5128"/>
    <property type="match status" value="1"/>
</dbReference>